<dbReference type="Proteomes" id="UP000000270">
    <property type="component" value="Chromosome"/>
</dbReference>
<dbReference type="GO" id="GO:0022857">
    <property type="term" value="F:transmembrane transporter activity"/>
    <property type="evidence" value="ECO:0007669"/>
    <property type="project" value="InterPro"/>
</dbReference>
<dbReference type="AlphaFoldDB" id="A8HW29"/>
<dbReference type="SUPFAM" id="SSF81345">
    <property type="entry name" value="ABC transporter involved in vitamin B12 uptake, BtuC"/>
    <property type="match status" value="1"/>
</dbReference>
<reference evidence="10" key="2">
    <citation type="submission" date="2007-04" db="EMBL/GenBank/DDBJ databases">
        <title>Complete genome sequence of the nitrogen-fixing bacterium Azorhizobium caulinodans ORS571.</title>
        <authorList>
            <person name="Lee K.B."/>
            <person name="Backer P.D."/>
            <person name="Aono T."/>
            <person name="Liu C.T."/>
            <person name="Suzuki S."/>
            <person name="Suzuki T."/>
            <person name="Kaneko T."/>
            <person name="Yamada M."/>
            <person name="Tabata S."/>
            <person name="Kupfer D.M."/>
            <person name="Najar F.Z."/>
            <person name="Wiley G.B."/>
            <person name="Roe B."/>
            <person name="Binnewies T."/>
            <person name="Ussery D."/>
            <person name="Vereecke D."/>
            <person name="Gevers D."/>
            <person name="Holsters M."/>
            <person name="Oyaizu H."/>
        </authorList>
    </citation>
    <scope>NUCLEOTIDE SEQUENCE [LARGE SCALE GENOMIC DNA]</scope>
    <source>
        <strain evidence="10">ATCC 43989 / DSM 5975 / JCM 20966 / LMG 6465 / NBRC 14845 / NCIMB 13405 / ORS 571</strain>
    </source>
</reference>
<feature type="transmembrane region" description="Helical" evidence="8">
    <location>
        <begin position="338"/>
        <end position="357"/>
    </location>
</feature>
<reference evidence="9 10" key="5">
    <citation type="journal article" date="2010" name="Appl. Environ. Microbiol.">
        <title>phrR-like gene praR of Azorhizobium caulinodans ORS571 is essential for symbiosis with Sesbania rostrata and is involved in expression of reb genes.</title>
        <authorList>
            <person name="Akiba N."/>
            <person name="Aono T."/>
            <person name="Toyazaki H."/>
            <person name="Sato S."/>
            <person name="Oyaizu H."/>
        </authorList>
    </citation>
    <scope>NUCLEOTIDE SEQUENCE [LARGE SCALE GENOMIC DNA]</scope>
    <source>
        <strain evidence="10">ATCC 43989 / DSM 5975 / JCM 20966 / LMG 6465 / NBRC 14845 / NCIMB 13405 / ORS 571</strain>
    </source>
</reference>
<reference evidence="9 10" key="3">
    <citation type="journal article" date="2008" name="BMC Genomics">
        <title>The genome of the versatile nitrogen fixer Azorhizobium caulinodans ORS571.</title>
        <authorList>
            <person name="Lee KB."/>
            <person name="Backer P.D."/>
            <person name="Aono T."/>
            <person name="Liu CT."/>
            <person name="Suzuki S."/>
            <person name="Suzuki T."/>
            <person name="Kaneko T."/>
            <person name="Yamada M."/>
            <person name="Tabata S."/>
            <person name="Kupfer D.M."/>
            <person name="Najar F.Z."/>
            <person name="Wiley G.B."/>
            <person name="Roe B."/>
            <person name="Binnewies T.T."/>
            <person name="Ussery D.W."/>
            <person name="D'Haeze W."/>
            <person name="Herder J.D."/>
            <person name="Gevers D."/>
            <person name="Vereecke D."/>
            <person name="Holsters M."/>
            <person name="Oyaizu H."/>
        </authorList>
    </citation>
    <scope>NUCLEOTIDE SEQUENCE [LARGE SCALE GENOMIC DNA]</scope>
    <source>
        <strain evidence="10">ATCC 43989 / DSM 5975 / JCM 20966 / LMG 6465 / NBRC 14845 / NCIMB 13405 / ORS 571</strain>
    </source>
</reference>
<evidence type="ECO:0000256" key="7">
    <source>
        <dbReference type="ARBA" id="ARBA00023136"/>
    </source>
</evidence>
<dbReference type="KEGG" id="azc:AZC_4386"/>
<comment type="subcellular location">
    <subcellularLocation>
        <location evidence="1">Cell membrane</location>
        <topology evidence="1">Multi-pass membrane protein</topology>
    </subcellularLocation>
</comment>
<dbReference type="PANTHER" id="PTHR30472:SF25">
    <property type="entry name" value="ABC TRANSPORTER PERMEASE PROTEIN MJ0876-RELATED"/>
    <property type="match status" value="1"/>
</dbReference>
<dbReference type="GO" id="GO:0033214">
    <property type="term" value="P:siderophore-iron import into cell"/>
    <property type="evidence" value="ECO:0007669"/>
    <property type="project" value="TreeGrafter"/>
</dbReference>
<evidence type="ECO:0000256" key="4">
    <source>
        <dbReference type="ARBA" id="ARBA00022475"/>
    </source>
</evidence>
<gene>
    <name evidence="9" type="ordered locus">AZC_4386</name>
</gene>
<reference evidence="9 10" key="4">
    <citation type="journal article" date="2009" name="Appl. Environ. Microbiol.">
        <title>Comparative genome-wide transcriptional profiling of Azorhizobium caulinodans ORS571 grown under free-living and symbiotic conditions.</title>
        <authorList>
            <person name="Tsukada S."/>
            <person name="Aono T."/>
            <person name="Akiba N."/>
            <person name="Lee KB."/>
            <person name="Liu CT."/>
            <person name="Toyazaki H."/>
            <person name="Oyaizu H."/>
        </authorList>
    </citation>
    <scope>NUCLEOTIDE SEQUENCE [LARGE SCALE GENOMIC DNA]</scope>
    <source>
        <strain evidence="10">ATCC 43989 / DSM 5975 / JCM 20966 / LMG 6465 / NBRC 14845 / NCIMB 13405 / ORS 571</strain>
    </source>
</reference>
<dbReference type="FunFam" id="1.10.3470.10:FF:000001">
    <property type="entry name" value="Vitamin B12 ABC transporter permease BtuC"/>
    <property type="match status" value="1"/>
</dbReference>
<dbReference type="Gene3D" id="1.10.3470.10">
    <property type="entry name" value="ABC transporter involved in vitamin B12 uptake, BtuC"/>
    <property type="match status" value="1"/>
</dbReference>
<dbReference type="EMBL" id="AP009384">
    <property type="protein sequence ID" value="BAF90384.1"/>
    <property type="molecule type" value="Genomic_DNA"/>
</dbReference>
<dbReference type="CDD" id="cd06550">
    <property type="entry name" value="TM_ABC_iron-siderophores_like"/>
    <property type="match status" value="1"/>
</dbReference>
<feature type="transmembrane region" description="Helical" evidence="8">
    <location>
        <begin position="221"/>
        <end position="243"/>
    </location>
</feature>
<feature type="transmembrane region" description="Helical" evidence="8">
    <location>
        <begin position="20"/>
        <end position="45"/>
    </location>
</feature>
<proteinExistence type="inferred from homology"/>
<evidence type="ECO:0000256" key="6">
    <source>
        <dbReference type="ARBA" id="ARBA00022989"/>
    </source>
</evidence>
<accession>A8HW29</accession>
<feature type="transmembrane region" description="Helical" evidence="8">
    <location>
        <begin position="269"/>
        <end position="298"/>
    </location>
</feature>
<evidence type="ECO:0000256" key="3">
    <source>
        <dbReference type="ARBA" id="ARBA00022448"/>
    </source>
</evidence>
<keyword evidence="7 8" id="KW-0472">Membrane</keyword>
<keyword evidence="6 8" id="KW-1133">Transmembrane helix</keyword>
<feature type="transmembrane region" description="Helical" evidence="8">
    <location>
        <begin position="310"/>
        <end position="332"/>
    </location>
</feature>
<evidence type="ECO:0000313" key="10">
    <source>
        <dbReference type="Proteomes" id="UP000000270"/>
    </source>
</evidence>
<dbReference type="InterPro" id="IPR037294">
    <property type="entry name" value="ABC_BtuC-like"/>
</dbReference>
<keyword evidence="4" id="KW-1003">Cell membrane</keyword>
<dbReference type="PANTHER" id="PTHR30472">
    <property type="entry name" value="FERRIC ENTEROBACTIN TRANSPORT SYSTEM PERMEASE PROTEIN"/>
    <property type="match status" value="1"/>
</dbReference>
<evidence type="ECO:0000313" key="9">
    <source>
        <dbReference type="EMBL" id="BAF90384.1"/>
    </source>
</evidence>
<keyword evidence="3" id="KW-0813">Transport</keyword>
<evidence type="ECO:0000256" key="8">
    <source>
        <dbReference type="SAM" id="Phobius"/>
    </source>
</evidence>
<dbReference type="eggNOG" id="COG0609">
    <property type="taxonomic scope" value="Bacteria"/>
</dbReference>
<evidence type="ECO:0000256" key="5">
    <source>
        <dbReference type="ARBA" id="ARBA00022692"/>
    </source>
</evidence>
<evidence type="ECO:0000256" key="1">
    <source>
        <dbReference type="ARBA" id="ARBA00004651"/>
    </source>
</evidence>
<dbReference type="HOGENOM" id="CLU_013016_0_3_5"/>
<dbReference type="GO" id="GO:0005886">
    <property type="term" value="C:plasma membrane"/>
    <property type="evidence" value="ECO:0007669"/>
    <property type="project" value="UniProtKB-SubCell"/>
</dbReference>
<feature type="transmembrane region" description="Helical" evidence="8">
    <location>
        <begin position="85"/>
        <end position="106"/>
    </location>
</feature>
<dbReference type="InterPro" id="IPR000522">
    <property type="entry name" value="ABC_transptr_permease_BtuC"/>
</dbReference>
<feature type="transmembrane region" description="Helical" evidence="8">
    <location>
        <begin position="147"/>
        <end position="167"/>
    </location>
</feature>
<feature type="transmembrane region" description="Helical" evidence="8">
    <location>
        <begin position="118"/>
        <end position="140"/>
    </location>
</feature>
<feature type="transmembrane region" description="Helical" evidence="8">
    <location>
        <begin position="179"/>
        <end position="200"/>
    </location>
</feature>
<keyword evidence="5 8" id="KW-0812">Transmembrane</keyword>
<name>A8HW29_AZOC5</name>
<keyword evidence="10" id="KW-1185">Reference proteome</keyword>
<organism evidence="9 10">
    <name type="scientific">Azorhizobium caulinodans (strain ATCC 43989 / DSM 5975 / JCM 20966 / LMG 6465 / NBRC 14845 / NCIMB 13405 / ORS 571)</name>
    <dbReference type="NCBI Taxonomy" id="438753"/>
    <lineage>
        <taxon>Bacteria</taxon>
        <taxon>Pseudomonadati</taxon>
        <taxon>Pseudomonadota</taxon>
        <taxon>Alphaproteobacteria</taxon>
        <taxon>Hyphomicrobiales</taxon>
        <taxon>Xanthobacteraceae</taxon>
        <taxon>Azorhizobium</taxon>
    </lineage>
</organism>
<sequence>MSLAALKATAHAHPRRLRPAAPAGLVACALLAALAFLAALAVGAVSISPGRVLEILAGAFSTPADEAGAAMRERIVVLDIRLPRAVLGLLTGAGTAMAGAVMQGVFRNPLADPGLVGVAPGAALAAVSFFVLGAPLVALLPPLAQTLALPLCAFAGSLITTLLIARLSMREGAMSVATLLFSGLALGALASAGTGLLVFISSEQQSREFVFWTLGSLGGATWPKVALVAPFVGFLVVCAPVLARGLDALALGEAEAFHVGVPVERLKRLAIIAVAAGVGACVAAAGVIGFIGLVVPHLVRMWLGPGHRVLLPASALLGAAVLIAADICARIAVAPAELPLGVVTALVGAPFFLWLLLRRRMIG</sequence>
<evidence type="ECO:0000256" key="2">
    <source>
        <dbReference type="ARBA" id="ARBA00007935"/>
    </source>
</evidence>
<dbReference type="STRING" id="438753.AZC_4386"/>
<dbReference type="Pfam" id="PF01032">
    <property type="entry name" value="FecCD"/>
    <property type="match status" value="1"/>
</dbReference>
<dbReference type="RefSeq" id="WP_012172906.1">
    <property type="nucleotide sequence ID" value="NC_009937.1"/>
</dbReference>
<protein>
    <submittedName>
        <fullName evidence="9">Putative hemin transport system permease transmembrane protein</fullName>
    </submittedName>
</protein>
<comment type="similarity">
    <text evidence="2">Belongs to the binding-protein-dependent transport system permease family. FecCD subfamily.</text>
</comment>
<reference evidence="9 10" key="6">
    <citation type="journal article" date="2011" name="Appl. Environ. Microbiol.">
        <title>Involvement of the azorhizobial chromosome partition gene (parA) in the onset of bacteroid differentiation during Sesbania rostrata stem nodule development.</title>
        <authorList>
            <person name="Liu CT."/>
            <person name="Lee KB."/>
            <person name="Wang YS."/>
            <person name="Peng MH."/>
            <person name="Lee KT."/>
            <person name="Suzuki S."/>
            <person name="Suzuki T."/>
            <person name="Oyaizu H."/>
        </authorList>
    </citation>
    <scope>NUCLEOTIDE SEQUENCE [LARGE SCALE GENOMIC DNA]</scope>
    <source>
        <strain evidence="10">ATCC 43989 / DSM 5975 / JCM 20966 / LMG 6465 / NBRC 14845 / NCIMB 13405 / ORS 571</strain>
    </source>
</reference>
<reference evidence="9 10" key="1">
    <citation type="journal article" date="2007" name="Appl. Environ. Microbiol.">
        <title>Rhizobial factors required for stem nodule maturation and maintenance in Sesbania rostrata-Azorhizobium caulinodans ORS571 symbiosis.</title>
        <authorList>
            <person name="Suzuki S."/>
            <person name="Aono T."/>
            <person name="Lee KB."/>
            <person name="Suzuki T."/>
            <person name="Liu CT."/>
            <person name="Miwa H."/>
            <person name="Wakao S."/>
            <person name="Iki T."/>
            <person name="Oyaizu H."/>
        </authorList>
    </citation>
    <scope>NUCLEOTIDE SEQUENCE [LARGE SCALE GENOMIC DNA]</scope>
    <source>
        <strain evidence="10">ATCC 43989 / DSM 5975 / JCM 20966 / LMG 6465 / NBRC 14845 / NCIMB 13405 / ORS 571</strain>
    </source>
</reference>